<dbReference type="OMA" id="FPYFMEH"/>
<dbReference type="Bgee" id="WBGene00009352">
    <property type="expression patterns" value="Expressed in germ line (C elegans) and 4 other cell types or tissues"/>
</dbReference>
<dbReference type="AGR" id="WB:WBGene00009352"/>
<protein>
    <submittedName>
        <fullName evidence="7">CTCHY-type domain-containing protein</fullName>
    </submittedName>
</protein>
<evidence type="ECO:0000256" key="1">
    <source>
        <dbReference type="ARBA" id="ARBA00004496"/>
    </source>
</evidence>
<accession>O62214</accession>
<dbReference type="WormBase" id="F33A8.4">
    <property type="protein sequence ID" value="CE17756"/>
    <property type="gene ID" value="WBGene00009352"/>
</dbReference>
<evidence type="ECO:0000313" key="8">
    <source>
        <dbReference type="Proteomes" id="UP000001940"/>
    </source>
</evidence>
<gene>
    <name evidence="7" type="ORF">CELE_F33A8.4</name>
    <name evidence="7 9" type="ORF">F33A8.4</name>
</gene>
<dbReference type="PANTHER" id="PTHR13493:SF3">
    <property type="entry name" value="RRNA N6-ADENOSINE-METHYLTRANSFERASE ZCCHC4"/>
    <property type="match status" value="1"/>
</dbReference>
<keyword evidence="10" id="KW-1267">Proteomics identification</keyword>
<dbReference type="RefSeq" id="NP_496368.1">
    <property type="nucleotide sequence ID" value="NM_063967.4"/>
</dbReference>
<dbReference type="PROSITE" id="PS00092">
    <property type="entry name" value="N6_MTASE"/>
    <property type="match status" value="1"/>
</dbReference>
<keyword evidence="5" id="KW-0539">Nucleus</keyword>
<evidence type="ECO:0000256" key="5">
    <source>
        <dbReference type="ARBA" id="ARBA00023242"/>
    </source>
</evidence>
<feature type="compositionally biased region" description="Basic and acidic residues" evidence="6">
    <location>
        <begin position="1"/>
        <end position="10"/>
    </location>
</feature>
<keyword evidence="4" id="KW-0808">Transferase</keyword>
<dbReference type="PROSITE" id="PS50216">
    <property type="entry name" value="DHHC"/>
    <property type="match status" value="1"/>
</dbReference>
<dbReference type="EMBL" id="BX284602">
    <property type="protein sequence ID" value="CAB04258.1"/>
    <property type="molecule type" value="Genomic_DNA"/>
</dbReference>
<evidence type="ECO:0000256" key="4">
    <source>
        <dbReference type="ARBA" id="ARBA00022679"/>
    </source>
</evidence>
<dbReference type="eggNOG" id="KOG4399">
    <property type="taxonomic scope" value="Eukaryota"/>
</dbReference>
<dbReference type="FunCoup" id="O62214">
    <property type="interactions" value="2378"/>
</dbReference>
<dbReference type="GeneID" id="174691"/>
<feature type="compositionally biased region" description="Low complexity" evidence="6">
    <location>
        <begin position="43"/>
        <end position="56"/>
    </location>
</feature>
<sequence length="467" mass="55052">MVHSDEYKAKRLERKKRFMQQAKKNNVFKARRRNNFSKRPNFHNHQQENQQEQQFQKQDSTALRQRGFFQVLPTDDLPQVPQCSHGPCLLFEKKNGPEVEETFFACAIYRNQAEFCDFKLTFNKETGEIEVKEAVEGEEDAEKKKKKKKIFGYNRIPKALTEMSPTDTVLYCKTCINVFPNKHECVCEPVEREALERPTHLLPPVNEQHGESQFFFSTETLDVITKAVEKSKVDGILCIGAPRIFENIRALHPEKNVFLLDYDKRFAKFFPSKQYAQYSMLVDHFFDKIAEPKLMEFFDKSKSILMITDPPFGVFMEPLLKSIEKMKKRFVSTGKEETLFYSMIVLPIYIRKYVLHGNFWMSDYRVTYEGHKLYQHSEKTIVRLFTDLPVECIDLKNVAGYKFCEVCDRYVTERNVHCDRCQACTSVEQGKWNHCEKCDKCVKPRYVHCAQCARCHLYGRCIQKHDE</sequence>
<name>O62214_CAEEL</name>
<evidence type="ECO:0000256" key="3">
    <source>
        <dbReference type="ARBA" id="ARBA00022603"/>
    </source>
</evidence>
<dbReference type="AlphaFoldDB" id="O62214"/>
<dbReference type="STRING" id="6239.F33A8.4.1"/>
<dbReference type="InParanoid" id="O62214"/>
<dbReference type="Pfam" id="PF10237">
    <property type="entry name" value="N6-adenineMlase"/>
    <property type="match status" value="1"/>
</dbReference>
<evidence type="ECO:0000256" key="2">
    <source>
        <dbReference type="ARBA" id="ARBA00022490"/>
    </source>
</evidence>
<keyword evidence="2" id="KW-0963">Cytoplasm</keyword>
<dbReference type="PeptideAtlas" id="O62214"/>
<feature type="region of interest" description="Disordered" evidence="6">
    <location>
        <begin position="1"/>
        <end position="59"/>
    </location>
</feature>
<comment type="subcellular location">
    <subcellularLocation>
        <location evidence="1">Cytoplasm</location>
    </subcellularLocation>
</comment>
<organism evidence="7 8">
    <name type="scientific">Caenorhabditis elegans</name>
    <dbReference type="NCBI Taxonomy" id="6239"/>
    <lineage>
        <taxon>Eukaryota</taxon>
        <taxon>Metazoa</taxon>
        <taxon>Ecdysozoa</taxon>
        <taxon>Nematoda</taxon>
        <taxon>Chromadorea</taxon>
        <taxon>Rhabditida</taxon>
        <taxon>Rhabditina</taxon>
        <taxon>Rhabditomorpha</taxon>
        <taxon>Rhabditoidea</taxon>
        <taxon>Rhabditidae</taxon>
        <taxon>Peloderinae</taxon>
        <taxon>Caenorhabditis</taxon>
    </lineage>
</organism>
<dbReference type="CTD" id="174691"/>
<dbReference type="Proteomes" id="UP000001940">
    <property type="component" value="Chromosome II"/>
</dbReference>
<dbReference type="HOGENOM" id="CLU_034589_0_0_1"/>
<dbReference type="GO" id="GO:0005730">
    <property type="term" value="C:nucleolus"/>
    <property type="evidence" value="ECO:0000318"/>
    <property type="project" value="GO_Central"/>
</dbReference>
<keyword evidence="3" id="KW-0489">Methyltransferase</keyword>
<dbReference type="KEGG" id="cel:CELE_F33A8.4"/>
<feature type="compositionally biased region" description="Basic residues" evidence="6">
    <location>
        <begin position="29"/>
        <end position="42"/>
    </location>
</feature>
<dbReference type="PIR" id="T21690">
    <property type="entry name" value="T21690"/>
</dbReference>
<reference evidence="7 8" key="1">
    <citation type="journal article" date="1998" name="Science">
        <title>Genome sequence of the nematode C. elegans: a platform for investigating biology.</title>
        <authorList>
            <consortium name="The C. elegans sequencing consortium"/>
            <person name="Sulson J.E."/>
            <person name="Waterston R."/>
        </authorList>
    </citation>
    <scope>NUCLEOTIDE SEQUENCE [LARGE SCALE GENOMIC DNA]</scope>
    <source>
        <strain evidence="7 8">Bristol N2</strain>
    </source>
</reference>
<keyword evidence="8" id="KW-1185">Reference proteome</keyword>
<dbReference type="UCSC" id="F33A8.4.1">
    <property type="organism name" value="c. elegans"/>
</dbReference>
<proteinExistence type="evidence at protein level"/>
<dbReference type="PANTHER" id="PTHR13493">
    <property type="entry name" value="ZINC FINGER CCHC DOMAIN-CONTAINING"/>
    <property type="match status" value="1"/>
</dbReference>
<dbReference type="SMR" id="O62214"/>
<dbReference type="OrthoDB" id="431817at2759"/>
<evidence type="ECO:0000313" key="9">
    <source>
        <dbReference type="WormBase" id="F33A8.4"/>
    </source>
</evidence>
<dbReference type="InterPro" id="IPR002052">
    <property type="entry name" value="DNA_methylase_N6_adenine_CS"/>
</dbReference>
<dbReference type="PhylomeDB" id="O62214"/>
<evidence type="ECO:0007829" key="10">
    <source>
        <dbReference type="PeptideAtlas" id="O62214"/>
    </source>
</evidence>
<dbReference type="PaxDb" id="6239-F33A8.4"/>
<dbReference type="GO" id="GO:0003676">
    <property type="term" value="F:nucleic acid binding"/>
    <property type="evidence" value="ECO:0007669"/>
    <property type="project" value="InterPro"/>
</dbReference>
<dbReference type="GO" id="GO:0008988">
    <property type="term" value="F:rRNA (adenine-N6-)-methyltransferase activity"/>
    <property type="evidence" value="ECO:0000318"/>
    <property type="project" value="GO_Central"/>
</dbReference>
<evidence type="ECO:0000313" key="7">
    <source>
        <dbReference type="EMBL" id="CAB04258.1"/>
    </source>
</evidence>
<dbReference type="GO" id="GO:0005737">
    <property type="term" value="C:cytoplasm"/>
    <property type="evidence" value="ECO:0000318"/>
    <property type="project" value="GO_Central"/>
</dbReference>
<dbReference type="InterPro" id="IPR039846">
    <property type="entry name" value="ZCCHC4"/>
</dbReference>
<dbReference type="GO" id="GO:0031167">
    <property type="term" value="P:rRNA methylation"/>
    <property type="evidence" value="ECO:0000318"/>
    <property type="project" value="GO_Central"/>
</dbReference>
<dbReference type="InterPro" id="IPR041370">
    <property type="entry name" value="Mlase_EEF1AKMT1/ZCCHC4"/>
</dbReference>
<evidence type="ECO:0000256" key="6">
    <source>
        <dbReference type="SAM" id="MobiDB-lite"/>
    </source>
</evidence>